<feature type="compositionally biased region" description="Basic and acidic residues" evidence="1">
    <location>
        <begin position="70"/>
        <end position="82"/>
    </location>
</feature>
<feature type="compositionally biased region" description="Basic and acidic residues" evidence="1">
    <location>
        <begin position="91"/>
        <end position="120"/>
    </location>
</feature>
<feature type="region of interest" description="Disordered" evidence="1">
    <location>
        <begin position="12"/>
        <end position="48"/>
    </location>
</feature>
<sequence length="135" mass="15645">IAVKPFRWTEGERARKRRNCDRRGRLSAFNGKKARQPRYGTRTRGARHSNKWIDSCKLRIRPYLSISMEKEPRRCGTEEKAATEGGTSEGRGSRFREIGVKTSEGEHTGEEEKYSRDRRGQVQRQGGRISRYRSG</sequence>
<evidence type="ECO:0000313" key="2">
    <source>
        <dbReference type="EMBL" id="EZA49743.1"/>
    </source>
</evidence>
<protein>
    <submittedName>
        <fullName evidence="2">Uncharacterized protein</fullName>
    </submittedName>
</protein>
<reference evidence="2 3" key="1">
    <citation type="journal article" date="2014" name="Curr. Biol.">
        <title>The genome of the clonal raider ant Cerapachys biroi.</title>
        <authorList>
            <person name="Oxley P.R."/>
            <person name="Ji L."/>
            <person name="Fetter-Pruneda I."/>
            <person name="McKenzie S.K."/>
            <person name="Li C."/>
            <person name="Hu H."/>
            <person name="Zhang G."/>
            <person name="Kronauer D.J."/>
        </authorList>
    </citation>
    <scope>NUCLEOTIDE SEQUENCE [LARGE SCALE GENOMIC DNA]</scope>
</reference>
<feature type="non-terminal residue" evidence="2">
    <location>
        <position position="1"/>
    </location>
</feature>
<dbReference type="Proteomes" id="UP000053097">
    <property type="component" value="Unassembled WGS sequence"/>
</dbReference>
<dbReference type="EMBL" id="KK107499">
    <property type="protein sequence ID" value="EZA49743.1"/>
    <property type="molecule type" value="Genomic_DNA"/>
</dbReference>
<name>A0A026W153_OOCBI</name>
<keyword evidence="3" id="KW-1185">Reference proteome</keyword>
<evidence type="ECO:0000313" key="3">
    <source>
        <dbReference type="Proteomes" id="UP000053097"/>
    </source>
</evidence>
<evidence type="ECO:0000256" key="1">
    <source>
        <dbReference type="SAM" id="MobiDB-lite"/>
    </source>
</evidence>
<gene>
    <name evidence="2" type="ORF">X777_11615</name>
</gene>
<proteinExistence type="predicted"/>
<dbReference type="AlphaFoldDB" id="A0A026W153"/>
<organism evidence="2 3">
    <name type="scientific">Ooceraea biroi</name>
    <name type="common">Clonal raider ant</name>
    <name type="synonym">Cerapachys biroi</name>
    <dbReference type="NCBI Taxonomy" id="2015173"/>
    <lineage>
        <taxon>Eukaryota</taxon>
        <taxon>Metazoa</taxon>
        <taxon>Ecdysozoa</taxon>
        <taxon>Arthropoda</taxon>
        <taxon>Hexapoda</taxon>
        <taxon>Insecta</taxon>
        <taxon>Pterygota</taxon>
        <taxon>Neoptera</taxon>
        <taxon>Endopterygota</taxon>
        <taxon>Hymenoptera</taxon>
        <taxon>Apocrita</taxon>
        <taxon>Aculeata</taxon>
        <taxon>Formicoidea</taxon>
        <taxon>Formicidae</taxon>
        <taxon>Dorylinae</taxon>
        <taxon>Ooceraea</taxon>
    </lineage>
</organism>
<accession>A0A026W153</accession>
<feature type="region of interest" description="Disordered" evidence="1">
    <location>
        <begin position="70"/>
        <end position="135"/>
    </location>
</feature>